<dbReference type="EMBL" id="GBRH01162457">
    <property type="protein sequence ID" value="JAE35439.1"/>
    <property type="molecule type" value="Transcribed_RNA"/>
</dbReference>
<name>A0A0A9HHZ6_ARUDO</name>
<sequence>MFLSSLPMARCLQQNPCTNQLLIFSFRSRPIHY</sequence>
<accession>A0A0A9HHZ6</accession>
<reference evidence="1" key="1">
    <citation type="submission" date="2014-09" db="EMBL/GenBank/DDBJ databases">
        <authorList>
            <person name="Magalhaes I.L.F."/>
            <person name="Oliveira U."/>
            <person name="Santos F.R."/>
            <person name="Vidigal T.H.D.A."/>
            <person name="Brescovit A.D."/>
            <person name="Santos A.J."/>
        </authorList>
    </citation>
    <scope>NUCLEOTIDE SEQUENCE</scope>
    <source>
        <tissue evidence="1">Shoot tissue taken approximately 20 cm above the soil surface</tissue>
    </source>
</reference>
<dbReference type="AlphaFoldDB" id="A0A0A9HHZ6"/>
<protein>
    <submittedName>
        <fullName evidence="1">Uncharacterized protein</fullName>
    </submittedName>
</protein>
<reference evidence="1" key="2">
    <citation type="journal article" date="2015" name="Data Brief">
        <title>Shoot transcriptome of the giant reed, Arundo donax.</title>
        <authorList>
            <person name="Barrero R.A."/>
            <person name="Guerrero F.D."/>
            <person name="Moolhuijzen P."/>
            <person name="Goolsby J.A."/>
            <person name="Tidwell J."/>
            <person name="Bellgard S.E."/>
            <person name="Bellgard M.I."/>
        </authorList>
    </citation>
    <scope>NUCLEOTIDE SEQUENCE</scope>
    <source>
        <tissue evidence="1">Shoot tissue taken approximately 20 cm above the soil surface</tissue>
    </source>
</reference>
<evidence type="ECO:0000313" key="1">
    <source>
        <dbReference type="EMBL" id="JAE35439.1"/>
    </source>
</evidence>
<organism evidence="1">
    <name type="scientific">Arundo donax</name>
    <name type="common">Giant reed</name>
    <name type="synonym">Donax arundinaceus</name>
    <dbReference type="NCBI Taxonomy" id="35708"/>
    <lineage>
        <taxon>Eukaryota</taxon>
        <taxon>Viridiplantae</taxon>
        <taxon>Streptophyta</taxon>
        <taxon>Embryophyta</taxon>
        <taxon>Tracheophyta</taxon>
        <taxon>Spermatophyta</taxon>
        <taxon>Magnoliopsida</taxon>
        <taxon>Liliopsida</taxon>
        <taxon>Poales</taxon>
        <taxon>Poaceae</taxon>
        <taxon>PACMAD clade</taxon>
        <taxon>Arundinoideae</taxon>
        <taxon>Arundineae</taxon>
        <taxon>Arundo</taxon>
    </lineage>
</organism>
<proteinExistence type="predicted"/>